<proteinExistence type="inferred from homology"/>
<keyword evidence="5 11" id="KW-0732">Signal</keyword>
<dbReference type="EMBL" id="QPID01000006">
    <property type="protein sequence ID" value="RCU49569.1"/>
    <property type="molecule type" value="Genomic_DNA"/>
</dbReference>
<feature type="signal peptide" evidence="11">
    <location>
        <begin position="1"/>
        <end position="26"/>
    </location>
</feature>
<dbReference type="InterPro" id="IPR022398">
    <property type="entry name" value="Peptidase_S8_His-AS"/>
</dbReference>
<dbReference type="Pfam" id="PF04151">
    <property type="entry name" value="PPC"/>
    <property type="match status" value="1"/>
</dbReference>
<keyword evidence="7 9" id="KW-0720">Serine protease</keyword>
<dbReference type="InterPro" id="IPR015500">
    <property type="entry name" value="Peptidase_S8_subtilisin-rel"/>
</dbReference>
<dbReference type="InterPro" id="IPR023828">
    <property type="entry name" value="Peptidase_S8_Ser-AS"/>
</dbReference>
<dbReference type="PANTHER" id="PTHR43806">
    <property type="entry name" value="PEPTIDASE S8"/>
    <property type="match status" value="1"/>
</dbReference>
<feature type="compositionally biased region" description="Basic and acidic residues" evidence="10">
    <location>
        <begin position="211"/>
        <end position="221"/>
    </location>
</feature>
<dbReference type="PROSITE" id="PS00138">
    <property type="entry name" value="SUBTILASE_SER"/>
    <property type="match status" value="1"/>
</dbReference>
<keyword evidence="3" id="KW-0964">Secreted</keyword>
<dbReference type="Gene3D" id="3.40.50.200">
    <property type="entry name" value="Peptidase S8/S53 domain"/>
    <property type="match status" value="1"/>
</dbReference>
<evidence type="ECO:0000256" key="3">
    <source>
        <dbReference type="ARBA" id="ARBA00022525"/>
    </source>
</evidence>
<gene>
    <name evidence="14" type="ORF">DU002_11675</name>
</gene>
<dbReference type="Gene3D" id="2.60.120.380">
    <property type="match status" value="1"/>
</dbReference>
<evidence type="ECO:0000256" key="7">
    <source>
        <dbReference type="ARBA" id="ARBA00022825"/>
    </source>
</evidence>
<feature type="active site" description="Charge relay system" evidence="9">
    <location>
        <position position="423"/>
    </location>
</feature>
<keyword evidence="15" id="KW-1185">Reference proteome</keyword>
<dbReference type="InterPro" id="IPR000209">
    <property type="entry name" value="Peptidase_S8/S53_dom"/>
</dbReference>
<accession>A0A368NJG1</accession>
<dbReference type="PROSITE" id="PS00137">
    <property type="entry name" value="SUBTILASE_HIS"/>
    <property type="match status" value="1"/>
</dbReference>
<comment type="subcellular location">
    <subcellularLocation>
        <location evidence="1">Secreted</location>
    </subcellularLocation>
</comment>
<dbReference type="Proteomes" id="UP000252558">
    <property type="component" value="Unassembled WGS sequence"/>
</dbReference>
<sequence length="587" mass="60829">MKPSNSRNKLWLALPFTVAISTPSYGAELSAFDGTSQALERPITLVKQGPQKRYIIKFKAASTPSMLTTADATESKKKVRSKLLRSGFATNAKVIRQIATGAFVVEGSMKAGVSPLIMQQNAMASGEIEYIEEDRLLQHFAVPTDPSYSQQWHYYEATGGMNLPAAWDETTGNGAVVAVLDTGYRPHIDLVNNLLPGYDMISDDFVGNDGNGRDADARDPGDAASRGECGGGQPSQDQSSSWHGTHVAGTVAAETNNSTGVAGVAYNAKIVPVRVLGKCGGYTSDIADGMIWAAGGNVSGVPANANPAQVLNLSLGGGGSCDNTTQAAINTARNLGATVVVAAGNSNANAANYSPASCSGVITVAATNRNGGRAYYSNYGSVVEVAAPGGDVRSSASNGILSTLNSGANGPSSDNYAWYQGTSMASPHVAGLAALLYAADPNITPNEIATAIQQTARPFPASCSSCGAGIADAAAAVDYVLGNDGGGEPSGGFTETNLADTRRGWQYFTVEVPAGINKLDVTMSGGSGDADLYVRYGAKPSTRNWDYRPYLNGNNESVSVSNPNSGVWHIGVRAYSTYSGVTLQVSY</sequence>
<dbReference type="InterPro" id="IPR007280">
    <property type="entry name" value="Peptidase_C_arc/bac"/>
</dbReference>
<dbReference type="AlphaFoldDB" id="A0A368NJG1"/>
<evidence type="ECO:0000256" key="10">
    <source>
        <dbReference type="SAM" id="MobiDB-lite"/>
    </source>
</evidence>
<dbReference type="CDD" id="cd07496">
    <property type="entry name" value="Peptidases_S8_13"/>
    <property type="match status" value="1"/>
</dbReference>
<evidence type="ECO:0000256" key="4">
    <source>
        <dbReference type="ARBA" id="ARBA00022670"/>
    </source>
</evidence>
<feature type="active site" description="Charge relay system" evidence="9">
    <location>
        <position position="243"/>
    </location>
</feature>
<evidence type="ECO:0000256" key="9">
    <source>
        <dbReference type="PROSITE-ProRule" id="PRU01240"/>
    </source>
</evidence>
<dbReference type="GO" id="GO:0005576">
    <property type="term" value="C:extracellular region"/>
    <property type="evidence" value="ECO:0007669"/>
    <property type="project" value="UniProtKB-SubCell"/>
</dbReference>
<feature type="domain" description="Peptidase S8/S53" evidence="12">
    <location>
        <begin position="172"/>
        <end position="469"/>
    </location>
</feature>
<evidence type="ECO:0000256" key="6">
    <source>
        <dbReference type="ARBA" id="ARBA00022801"/>
    </source>
</evidence>
<feature type="active site" description="Charge relay system" evidence="9">
    <location>
        <position position="181"/>
    </location>
</feature>
<evidence type="ECO:0000259" key="13">
    <source>
        <dbReference type="Pfam" id="PF04151"/>
    </source>
</evidence>
<keyword evidence="4 9" id="KW-0645">Protease</keyword>
<dbReference type="InterPro" id="IPR050131">
    <property type="entry name" value="Peptidase_S8_subtilisin-like"/>
</dbReference>
<protein>
    <submittedName>
        <fullName evidence="14">Peptidase S8</fullName>
    </submittedName>
</protein>
<dbReference type="GO" id="GO:0004252">
    <property type="term" value="F:serine-type endopeptidase activity"/>
    <property type="evidence" value="ECO:0007669"/>
    <property type="project" value="UniProtKB-UniRule"/>
</dbReference>
<evidence type="ECO:0000256" key="11">
    <source>
        <dbReference type="SAM" id="SignalP"/>
    </source>
</evidence>
<comment type="similarity">
    <text evidence="2 9">Belongs to the peptidase S8 family.</text>
</comment>
<dbReference type="RefSeq" id="WP_114338564.1">
    <property type="nucleotide sequence ID" value="NZ_QPID01000006.1"/>
</dbReference>
<evidence type="ECO:0000313" key="14">
    <source>
        <dbReference type="EMBL" id="RCU49569.1"/>
    </source>
</evidence>
<feature type="chain" id="PRO_5016952744" evidence="11">
    <location>
        <begin position="27"/>
        <end position="587"/>
    </location>
</feature>
<evidence type="ECO:0000259" key="12">
    <source>
        <dbReference type="Pfam" id="PF00082"/>
    </source>
</evidence>
<feature type="region of interest" description="Disordered" evidence="10">
    <location>
        <begin position="209"/>
        <end position="244"/>
    </location>
</feature>
<dbReference type="GO" id="GO:0006508">
    <property type="term" value="P:proteolysis"/>
    <property type="evidence" value="ECO:0007669"/>
    <property type="project" value="UniProtKB-KW"/>
</dbReference>
<comment type="caution">
    <text evidence="14">The sequence shown here is derived from an EMBL/GenBank/DDBJ whole genome shotgun (WGS) entry which is preliminary data.</text>
</comment>
<dbReference type="InterPro" id="IPR036852">
    <property type="entry name" value="Peptidase_S8/S53_dom_sf"/>
</dbReference>
<evidence type="ECO:0000256" key="5">
    <source>
        <dbReference type="ARBA" id="ARBA00022729"/>
    </source>
</evidence>
<dbReference type="FunFam" id="3.40.50.200:FF:000022">
    <property type="entry name" value="Extracellular protease"/>
    <property type="match status" value="1"/>
</dbReference>
<dbReference type="OrthoDB" id="9790784at2"/>
<reference evidence="14 15" key="1">
    <citation type="submission" date="2018-07" db="EMBL/GenBank/DDBJ databases">
        <title>Corallincola holothuriorum sp. nov., a new facultative anaerobe isolated from sea cucumber Apostichopus japonicus.</title>
        <authorList>
            <person name="Xia H."/>
        </authorList>
    </citation>
    <scope>NUCLEOTIDE SEQUENCE [LARGE SCALE GENOMIC DNA]</scope>
    <source>
        <strain evidence="14 15">C4</strain>
    </source>
</reference>
<evidence type="ECO:0000313" key="15">
    <source>
        <dbReference type="Proteomes" id="UP000252558"/>
    </source>
</evidence>
<evidence type="ECO:0000256" key="8">
    <source>
        <dbReference type="ARBA" id="ARBA00023145"/>
    </source>
</evidence>
<evidence type="ECO:0000256" key="2">
    <source>
        <dbReference type="ARBA" id="ARBA00011073"/>
    </source>
</evidence>
<evidence type="ECO:0000256" key="1">
    <source>
        <dbReference type="ARBA" id="ARBA00004613"/>
    </source>
</evidence>
<feature type="domain" description="Peptidase C-terminal archaeal/bacterial" evidence="13">
    <location>
        <begin position="507"/>
        <end position="574"/>
    </location>
</feature>
<dbReference type="PROSITE" id="PS51892">
    <property type="entry name" value="SUBTILASE"/>
    <property type="match status" value="1"/>
</dbReference>
<dbReference type="SUPFAM" id="SSF52743">
    <property type="entry name" value="Subtilisin-like"/>
    <property type="match status" value="1"/>
</dbReference>
<keyword evidence="6 9" id="KW-0378">Hydrolase</keyword>
<name>A0A368NJG1_9GAMM</name>
<dbReference type="Pfam" id="PF00082">
    <property type="entry name" value="Peptidase_S8"/>
    <property type="match status" value="1"/>
</dbReference>
<dbReference type="PANTHER" id="PTHR43806:SF11">
    <property type="entry name" value="CEREVISIN-RELATED"/>
    <property type="match status" value="1"/>
</dbReference>
<dbReference type="InterPro" id="IPR034176">
    <property type="entry name" value="Peptidases_S8_13"/>
</dbReference>
<organism evidence="14 15">
    <name type="scientific">Corallincola holothuriorum</name>
    <dbReference type="NCBI Taxonomy" id="2282215"/>
    <lineage>
        <taxon>Bacteria</taxon>
        <taxon>Pseudomonadati</taxon>
        <taxon>Pseudomonadota</taxon>
        <taxon>Gammaproteobacteria</taxon>
        <taxon>Alteromonadales</taxon>
        <taxon>Psychromonadaceae</taxon>
        <taxon>Corallincola</taxon>
    </lineage>
</organism>
<keyword evidence="8" id="KW-0865">Zymogen</keyword>
<dbReference type="PRINTS" id="PR00723">
    <property type="entry name" value="SUBTILISIN"/>
</dbReference>